<dbReference type="Pfam" id="PF02082">
    <property type="entry name" value="Rrf2"/>
    <property type="match status" value="1"/>
</dbReference>
<dbReference type="InterPro" id="IPR000944">
    <property type="entry name" value="Tscrpt_reg_Rrf2"/>
</dbReference>
<evidence type="ECO:0000313" key="1">
    <source>
        <dbReference type="EMBL" id="MCU7378448.1"/>
    </source>
</evidence>
<dbReference type="AlphaFoldDB" id="A0A9J6QLV2"/>
<dbReference type="PANTHER" id="PTHR33221">
    <property type="entry name" value="WINGED HELIX-TURN-HELIX TRANSCRIPTIONAL REGULATOR, RRF2 FAMILY"/>
    <property type="match status" value="1"/>
</dbReference>
<name>A0A9J6QLV2_9FIRM</name>
<proteinExistence type="predicted"/>
<reference evidence="1" key="1">
    <citation type="submission" date="2022-09" db="EMBL/GenBank/DDBJ databases">
        <title>Culturomic study of gut microbiota in children with autism spectrum disorder.</title>
        <authorList>
            <person name="Efimov B.A."/>
            <person name="Chaplin A.V."/>
            <person name="Sokolova S.R."/>
            <person name="Pikina A.P."/>
            <person name="Korzhanova M."/>
            <person name="Belova V."/>
            <person name="Korostin D."/>
        </authorList>
    </citation>
    <scope>NUCLEOTIDE SEQUENCE</scope>
    <source>
        <strain evidence="1">ASD5510</strain>
    </source>
</reference>
<sequence length="137" mass="14994">MTSEFAIAVHTLVFLNHKGDCQSSEKIAENVCTNPARIRKILAKLRKAELVRTKEGNGGGYYFQGDAADATLAKICRAVEEIPVSVSKKTGDPDMKCQIASGMAAIMDEIYEGLNQLCVKRLEEISVADIDRKVFGE</sequence>
<comment type="caution">
    <text evidence="1">The sequence shown here is derived from an EMBL/GenBank/DDBJ whole genome shotgun (WGS) entry which is preliminary data.</text>
</comment>
<gene>
    <name evidence="1" type="ORF">OBO34_08765</name>
</gene>
<dbReference type="PROSITE" id="PS51197">
    <property type="entry name" value="HTH_RRF2_2"/>
    <property type="match status" value="1"/>
</dbReference>
<dbReference type="EMBL" id="JAOSHN010000003">
    <property type="protein sequence ID" value="MCU7378448.1"/>
    <property type="molecule type" value="Genomic_DNA"/>
</dbReference>
<dbReference type="InterPro" id="IPR036390">
    <property type="entry name" value="WH_DNA-bd_sf"/>
</dbReference>
<dbReference type="RefSeq" id="WP_148396480.1">
    <property type="nucleotide sequence ID" value="NZ_JAJAGH010000007.1"/>
</dbReference>
<dbReference type="GO" id="GO:0003700">
    <property type="term" value="F:DNA-binding transcription factor activity"/>
    <property type="evidence" value="ECO:0007669"/>
    <property type="project" value="TreeGrafter"/>
</dbReference>
<dbReference type="InterPro" id="IPR036388">
    <property type="entry name" value="WH-like_DNA-bd_sf"/>
</dbReference>
<dbReference type="Proteomes" id="UP001065549">
    <property type="component" value="Unassembled WGS sequence"/>
</dbReference>
<evidence type="ECO:0000313" key="2">
    <source>
        <dbReference type="Proteomes" id="UP001065549"/>
    </source>
</evidence>
<dbReference type="GO" id="GO:0005829">
    <property type="term" value="C:cytosol"/>
    <property type="evidence" value="ECO:0007669"/>
    <property type="project" value="TreeGrafter"/>
</dbReference>
<accession>A0A9J6QLV2</accession>
<dbReference type="PANTHER" id="PTHR33221:SF15">
    <property type="entry name" value="HTH-TYPE TRANSCRIPTIONAL REGULATOR YWGB-RELATED"/>
    <property type="match status" value="1"/>
</dbReference>
<protein>
    <submittedName>
        <fullName evidence="1">Rrf2 family transcriptional regulator</fullName>
    </submittedName>
</protein>
<keyword evidence="2" id="KW-1185">Reference proteome</keyword>
<organism evidence="1 2">
    <name type="scientific">Hominibacterium faecale</name>
    <dbReference type="NCBI Taxonomy" id="2839743"/>
    <lineage>
        <taxon>Bacteria</taxon>
        <taxon>Bacillati</taxon>
        <taxon>Bacillota</taxon>
        <taxon>Clostridia</taxon>
        <taxon>Peptostreptococcales</taxon>
        <taxon>Anaerovoracaceae</taxon>
        <taxon>Hominibacterium</taxon>
    </lineage>
</organism>
<dbReference type="SUPFAM" id="SSF46785">
    <property type="entry name" value="Winged helix' DNA-binding domain"/>
    <property type="match status" value="1"/>
</dbReference>
<dbReference type="Gene3D" id="1.10.10.10">
    <property type="entry name" value="Winged helix-like DNA-binding domain superfamily/Winged helix DNA-binding domain"/>
    <property type="match status" value="1"/>
</dbReference>